<keyword evidence="3" id="KW-0067">ATP-binding</keyword>
<comment type="subcellular location">
    <subcellularLocation>
        <location evidence="3">Cytoplasm</location>
    </subcellularLocation>
</comment>
<dbReference type="EC" id="6.3.4.-" evidence="3"/>
<keyword evidence="3" id="KW-0820">tRNA-binding</keyword>
<comment type="caution">
    <text evidence="3">Lacks conserved residue(s) required for the propagation of feature annotation.</text>
</comment>
<gene>
    <name evidence="3" type="primary">tmcAL</name>
    <name evidence="4" type="ORF">J2S17_004277</name>
</gene>
<keyword evidence="1 3" id="KW-0436">Ligase</keyword>
<organism evidence="4 5">
    <name type="scientific">Cytobacillus purgationiresistens</name>
    <dbReference type="NCBI Taxonomy" id="863449"/>
    <lineage>
        <taxon>Bacteria</taxon>
        <taxon>Bacillati</taxon>
        <taxon>Bacillota</taxon>
        <taxon>Bacilli</taxon>
        <taxon>Bacillales</taxon>
        <taxon>Bacillaceae</taxon>
        <taxon>Cytobacillus</taxon>
    </lineage>
</organism>
<dbReference type="SUPFAM" id="SSF52374">
    <property type="entry name" value="Nucleotidylyl transferase"/>
    <property type="match status" value="1"/>
</dbReference>
<feature type="binding site" evidence="3">
    <location>
        <position position="162"/>
    </location>
    <ligand>
        <name>ATP</name>
        <dbReference type="ChEBI" id="CHEBI:30616"/>
    </ligand>
</feature>
<evidence type="ECO:0000256" key="1">
    <source>
        <dbReference type="ARBA" id="ARBA00022598"/>
    </source>
</evidence>
<dbReference type="Pfam" id="PF05636">
    <property type="entry name" value="HIGH_NTase1"/>
    <property type="match status" value="1"/>
</dbReference>
<dbReference type="PANTHER" id="PTHR37825">
    <property type="entry name" value="TRNA(MET) CYTIDINE ACETATE LIGASE"/>
    <property type="match status" value="1"/>
</dbReference>
<evidence type="ECO:0000313" key="4">
    <source>
        <dbReference type="EMBL" id="MDQ0272385.1"/>
    </source>
</evidence>
<evidence type="ECO:0000313" key="5">
    <source>
        <dbReference type="Proteomes" id="UP001238088"/>
    </source>
</evidence>
<dbReference type="InterPro" id="IPR008513">
    <property type="entry name" value="tRNA(Met)_cyd_acetate_ligase"/>
</dbReference>
<protein>
    <recommendedName>
        <fullName evidence="3">tRNA(Met) cytidine acetate ligase</fullName>
        <ecNumber evidence="3">6.3.4.-</ecNumber>
    </recommendedName>
</protein>
<comment type="function">
    <text evidence="3">Catalyzes the formation of N(4)-acetylcytidine (ac(4)C) at the wobble position of elongator tRNA(Met), using acetate and ATP as substrates. First activates an acetate ion to form acetyladenylate (Ac-AMP) and then transfers the acetyl group to tRNA to form ac(4)C34.</text>
</comment>
<keyword evidence="3" id="KW-0963">Cytoplasm</keyword>
<accession>A0ABU0AMY0</accession>
<evidence type="ECO:0000256" key="3">
    <source>
        <dbReference type="HAMAP-Rule" id="MF_01539"/>
    </source>
</evidence>
<comment type="similarity">
    <text evidence="3">Belongs to the TmcAL family.</text>
</comment>
<dbReference type="NCBIfam" id="NF010191">
    <property type="entry name" value="PRK13670.1"/>
    <property type="match status" value="1"/>
</dbReference>
<comment type="catalytic activity">
    <reaction evidence="3">
        <text>cytidine(34) in elongator tRNA(Met) + acetate + ATP = N(4)-acetylcytidine(34) in elongator tRNA(Met) + AMP + diphosphate</text>
        <dbReference type="Rhea" id="RHEA:58144"/>
        <dbReference type="Rhea" id="RHEA-COMP:10693"/>
        <dbReference type="Rhea" id="RHEA-COMP:10694"/>
        <dbReference type="ChEBI" id="CHEBI:30089"/>
        <dbReference type="ChEBI" id="CHEBI:30616"/>
        <dbReference type="ChEBI" id="CHEBI:33019"/>
        <dbReference type="ChEBI" id="CHEBI:74900"/>
        <dbReference type="ChEBI" id="CHEBI:82748"/>
        <dbReference type="ChEBI" id="CHEBI:456215"/>
    </reaction>
</comment>
<dbReference type="Gene3D" id="3.40.50.620">
    <property type="entry name" value="HUPs"/>
    <property type="match status" value="1"/>
</dbReference>
<feature type="binding site" evidence="3">
    <location>
        <position position="101"/>
    </location>
    <ligand>
        <name>ATP</name>
        <dbReference type="ChEBI" id="CHEBI:30616"/>
    </ligand>
</feature>
<name>A0ABU0AMY0_9BACI</name>
<keyword evidence="3" id="KW-0547">Nucleotide-binding</keyword>
<keyword evidence="5" id="KW-1185">Reference proteome</keyword>
<dbReference type="PANTHER" id="PTHR37825:SF1">
    <property type="entry name" value="TRNA(MET) CYTIDINE ACETATE LIGASE"/>
    <property type="match status" value="1"/>
</dbReference>
<feature type="binding site" evidence="3">
    <location>
        <begin position="7"/>
        <end position="20"/>
    </location>
    <ligand>
        <name>ATP</name>
        <dbReference type="ChEBI" id="CHEBI:30616"/>
    </ligand>
</feature>
<evidence type="ECO:0000256" key="2">
    <source>
        <dbReference type="ARBA" id="ARBA00022694"/>
    </source>
</evidence>
<comment type="caution">
    <text evidence="4">The sequence shown here is derived from an EMBL/GenBank/DDBJ whole genome shotgun (WGS) entry which is preliminary data.</text>
</comment>
<reference evidence="4 5" key="1">
    <citation type="submission" date="2023-07" db="EMBL/GenBank/DDBJ databases">
        <title>Genomic Encyclopedia of Type Strains, Phase IV (KMG-IV): sequencing the most valuable type-strain genomes for metagenomic binning, comparative biology and taxonomic classification.</title>
        <authorList>
            <person name="Goeker M."/>
        </authorList>
    </citation>
    <scope>NUCLEOTIDE SEQUENCE [LARGE SCALE GENOMIC DNA]</scope>
    <source>
        <strain evidence="4 5">DSM 23494</strain>
    </source>
</reference>
<keyword evidence="3" id="KW-0694">RNA-binding</keyword>
<dbReference type="InterPro" id="IPR014729">
    <property type="entry name" value="Rossmann-like_a/b/a_fold"/>
</dbReference>
<keyword evidence="2 3" id="KW-0819">tRNA processing</keyword>
<dbReference type="Proteomes" id="UP001238088">
    <property type="component" value="Unassembled WGS sequence"/>
</dbReference>
<dbReference type="HAMAP" id="MF_01539">
    <property type="entry name" value="TmcAL"/>
    <property type="match status" value="1"/>
</dbReference>
<feature type="binding site" evidence="3">
    <location>
        <position position="187"/>
    </location>
    <ligand>
        <name>ATP</name>
        <dbReference type="ChEBI" id="CHEBI:30616"/>
    </ligand>
</feature>
<dbReference type="RefSeq" id="WP_307477701.1">
    <property type="nucleotide sequence ID" value="NZ_JAUSUB010000023.1"/>
</dbReference>
<dbReference type="EMBL" id="JAUSUB010000023">
    <property type="protein sequence ID" value="MDQ0272385.1"/>
    <property type="molecule type" value="Genomic_DNA"/>
</dbReference>
<proteinExistence type="inferred from homology"/>
<sequence>MKAVGVVVEYNPFHNGHSYHLQEAKKHTDADVVIAVMSGNFLQRGEPALVSKWSRTKMALQAGCDIVIELPYQFATQQANSFASGAVSILEAIRCEYLCFGSESGDIGAFLDSIHFLEEQDSNYQQLVKKYIDQGNSYPKASSLAYQALAPDKALIDLTKPNNILGFQYIKAIQAQNTRMKPVTIGRKNADYHDEDFTSATIASATSLRKALFSHKGKLCDIQTYVPETTYEELNYYYSRFGLFHHWENYWPLLKYRLLHSTPDELRRVYEVEEGIENRFLHLAWQAESFKAFMEGLKTKRYTWTRLQRICVHILTNTLKEEMQSTHNTAEYLRLLGMTDKGREYLNKNKTKLDLPLISRITTRDQEKLALDIKASRIYALAGTKKVQQELLAQDFKQPPIIISS</sequence>